<feature type="region of interest" description="Disordered" evidence="31">
    <location>
        <begin position="1"/>
        <end position="63"/>
    </location>
</feature>
<dbReference type="InterPro" id="IPR004299">
    <property type="entry name" value="MBOAT_fam"/>
</dbReference>
<feature type="transmembrane region" description="Helical" evidence="32">
    <location>
        <begin position="397"/>
        <end position="419"/>
    </location>
</feature>
<feature type="compositionally biased region" description="Basic residues" evidence="31">
    <location>
        <begin position="14"/>
        <end position="26"/>
    </location>
</feature>
<comment type="catalytic activity">
    <reaction evidence="18">
        <text>1,2-di-(9Z-octadecenoyl)-sn-glycerol + (9Z)-octadecenoyl-CoA = 1,2,3-tri-(9Z-octadecenoyl)-glycerol + CoA</text>
        <dbReference type="Rhea" id="RHEA:38219"/>
        <dbReference type="ChEBI" id="CHEBI:52333"/>
        <dbReference type="ChEBI" id="CHEBI:53753"/>
        <dbReference type="ChEBI" id="CHEBI:57287"/>
        <dbReference type="ChEBI" id="CHEBI:57387"/>
    </reaction>
    <physiologicalReaction direction="left-to-right" evidence="18">
        <dbReference type="Rhea" id="RHEA:38220"/>
    </physiologicalReaction>
</comment>
<evidence type="ECO:0000256" key="5">
    <source>
        <dbReference type="ARBA" id="ARBA00001313"/>
    </source>
</evidence>
<comment type="catalytic activity">
    <reaction evidence="1">
        <text>hexadecane-1,2-diol + hexadecanoyl-CoA = 2-hydroxyhexadecyl hexadecanoate + CoA</text>
        <dbReference type="Rhea" id="RHEA:38171"/>
        <dbReference type="ChEBI" id="CHEBI:57287"/>
        <dbReference type="ChEBI" id="CHEBI:57379"/>
        <dbReference type="ChEBI" id="CHEBI:75586"/>
        <dbReference type="ChEBI" id="CHEBI:75587"/>
    </reaction>
    <physiologicalReaction direction="left-to-right" evidence="1">
        <dbReference type="Rhea" id="RHEA:38172"/>
    </physiologicalReaction>
</comment>
<dbReference type="WBParaSite" id="PSAMB.scaffold3008size20061.g19944.t1">
    <property type="protein sequence ID" value="PSAMB.scaffold3008size20061.g19944.t1"/>
    <property type="gene ID" value="PSAMB.scaffold3008size20061.g19944"/>
</dbReference>
<evidence type="ECO:0000256" key="17">
    <source>
        <dbReference type="ARBA" id="ARBA00023610"/>
    </source>
</evidence>
<comment type="catalytic activity">
    <reaction evidence="26">
        <text>hexadecan-1-ol + hexadecanoyl-CoA = hexadecyl hexadecanoate + CoA</text>
        <dbReference type="Rhea" id="RHEA:38167"/>
        <dbReference type="ChEBI" id="CHEBI:16125"/>
        <dbReference type="ChEBI" id="CHEBI:57287"/>
        <dbReference type="ChEBI" id="CHEBI:57379"/>
        <dbReference type="ChEBI" id="CHEBI:75584"/>
    </reaction>
    <physiologicalReaction direction="left-to-right" evidence="26">
        <dbReference type="Rhea" id="RHEA:38168"/>
    </physiologicalReaction>
</comment>
<comment type="catalytic activity">
    <reaction evidence="4">
        <text>hexadecane-1,2-diol + 2 hexadecanoyl-CoA = 1,2-O,O-dihexadecanoyl-1,2-hexadecanediol + 2 CoA</text>
        <dbReference type="Rhea" id="RHEA:38211"/>
        <dbReference type="ChEBI" id="CHEBI:57287"/>
        <dbReference type="ChEBI" id="CHEBI:57379"/>
        <dbReference type="ChEBI" id="CHEBI:75586"/>
        <dbReference type="ChEBI" id="CHEBI:75608"/>
    </reaction>
    <physiologicalReaction direction="left-to-right" evidence="4">
        <dbReference type="Rhea" id="RHEA:38212"/>
    </physiologicalReaction>
</comment>
<evidence type="ECO:0000256" key="27">
    <source>
        <dbReference type="ARBA" id="ARBA00049168"/>
    </source>
</evidence>
<evidence type="ECO:0000256" key="23">
    <source>
        <dbReference type="ARBA" id="ARBA00048614"/>
    </source>
</evidence>
<dbReference type="PANTHER" id="PTHR10408:SF7">
    <property type="entry name" value="DIACYLGLYCEROL O-ACYLTRANSFERASE 1"/>
    <property type="match status" value="1"/>
</dbReference>
<comment type="catalytic activity">
    <reaction evidence="2">
        <text>all-trans-retinol + an acyl-CoA = an all-trans-retinyl ester + CoA</text>
        <dbReference type="Rhea" id="RHEA:11488"/>
        <dbReference type="ChEBI" id="CHEBI:17336"/>
        <dbReference type="ChEBI" id="CHEBI:57287"/>
        <dbReference type="ChEBI" id="CHEBI:58342"/>
        <dbReference type="ChEBI" id="CHEBI:63410"/>
        <dbReference type="EC" id="2.3.1.76"/>
    </reaction>
    <physiologicalReaction direction="left-to-right" evidence="2">
        <dbReference type="Rhea" id="RHEA:11489"/>
    </physiologicalReaction>
</comment>
<dbReference type="PIRSF" id="PIRSF500231">
    <property type="entry name" value="Oat_dag"/>
    <property type="match status" value="1"/>
</dbReference>
<keyword evidence="33" id="KW-1185">Reference proteome</keyword>
<evidence type="ECO:0000256" key="30">
    <source>
        <dbReference type="PIRSR" id="PIRSR000439-1"/>
    </source>
</evidence>
<comment type="catalytic activity">
    <reaction evidence="6">
        <text>1,2-di-(9Z-octadecenoyl)-sn-glycerol + hexadecanoyl-CoA = 1,2-di-(9Z)-octadecenoyl-3-hexadecanoyl-sn-glycerol + CoA</text>
        <dbReference type="Rhea" id="RHEA:38163"/>
        <dbReference type="ChEBI" id="CHEBI:52333"/>
        <dbReference type="ChEBI" id="CHEBI:57287"/>
        <dbReference type="ChEBI" id="CHEBI:57379"/>
        <dbReference type="ChEBI" id="CHEBI:75583"/>
    </reaction>
    <physiologicalReaction direction="left-to-right" evidence="6">
        <dbReference type="Rhea" id="RHEA:38164"/>
    </physiologicalReaction>
</comment>
<dbReference type="GO" id="GO:0050252">
    <property type="term" value="F:retinol O-fatty-acyltransferase activity"/>
    <property type="evidence" value="ECO:0007669"/>
    <property type="project" value="UniProtKB-EC"/>
</dbReference>
<accession>A0A914W462</accession>
<dbReference type="Pfam" id="PF03062">
    <property type="entry name" value="MBOAT"/>
    <property type="match status" value="1"/>
</dbReference>
<evidence type="ECO:0000256" key="10">
    <source>
        <dbReference type="ARBA" id="ARBA00009010"/>
    </source>
</evidence>
<evidence type="ECO:0000256" key="3">
    <source>
        <dbReference type="ARBA" id="ARBA00000895"/>
    </source>
</evidence>
<evidence type="ECO:0000256" key="28">
    <source>
        <dbReference type="ARBA" id="ARBA00049549"/>
    </source>
</evidence>
<dbReference type="Proteomes" id="UP000887566">
    <property type="component" value="Unplaced"/>
</dbReference>
<dbReference type="PANTHER" id="PTHR10408">
    <property type="entry name" value="STEROL O-ACYLTRANSFERASE"/>
    <property type="match status" value="1"/>
</dbReference>
<evidence type="ECO:0000256" key="31">
    <source>
        <dbReference type="SAM" id="MobiDB-lite"/>
    </source>
</evidence>
<comment type="subcellular location">
    <subcellularLocation>
        <location evidence="8 29">Endoplasmic reticulum membrane</location>
        <topology evidence="8 29">Multi-pass membrane protein</topology>
    </subcellularLocation>
</comment>
<keyword evidence="12 32" id="KW-0812">Transmembrane</keyword>
<evidence type="ECO:0000256" key="21">
    <source>
        <dbReference type="ARBA" id="ARBA00048096"/>
    </source>
</evidence>
<dbReference type="InterPro" id="IPR027251">
    <property type="entry name" value="Diacylglycerol_acylTrfase1"/>
</dbReference>
<organism evidence="33 34">
    <name type="scientific">Plectus sambesii</name>
    <dbReference type="NCBI Taxonomy" id="2011161"/>
    <lineage>
        <taxon>Eukaryota</taxon>
        <taxon>Metazoa</taxon>
        <taxon>Ecdysozoa</taxon>
        <taxon>Nematoda</taxon>
        <taxon>Chromadorea</taxon>
        <taxon>Plectida</taxon>
        <taxon>Plectina</taxon>
        <taxon>Plectoidea</taxon>
        <taxon>Plectidae</taxon>
        <taxon>Plectus</taxon>
    </lineage>
</organism>
<feature type="transmembrane region" description="Helical" evidence="32">
    <location>
        <begin position="157"/>
        <end position="178"/>
    </location>
</feature>
<evidence type="ECO:0000256" key="9">
    <source>
        <dbReference type="ARBA" id="ARBA00005175"/>
    </source>
</evidence>
<evidence type="ECO:0000256" key="7">
    <source>
        <dbReference type="ARBA" id="ARBA00001764"/>
    </source>
</evidence>
<comment type="catalytic activity">
    <reaction evidence="19">
        <text>1-O-(9Z-octadecyl)-3-(9Z-octadecenoyl)-glycerol + (9Z)-octadecenoyl-CoA = 1-O-(9Z-octadecenyl)-2,3-di-(9Z-octadecenoyl)glycerol + CoA</text>
        <dbReference type="Rhea" id="RHEA:55344"/>
        <dbReference type="ChEBI" id="CHEBI:57287"/>
        <dbReference type="ChEBI" id="CHEBI:57387"/>
        <dbReference type="ChEBI" id="CHEBI:138735"/>
        <dbReference type="ChEBI" id="CHEBI:197429"/>
    </reaction>
    <physiologicalReaction direction="left-to-right" evidence="19">
        <dbReference type="Rhea" id="RHEA:55345"/>
    </physiologicalReaction>
</comment>
<evidence type="ECO:0000313" key="33">
    <source>
        <dbReference type="Proteomes" id="UP000887566"/>
    </source>
</evidence>
<keyword evidence="14 32" id="KW-1133">Transmembrane helix</keyword>
<evidence type="ECO:0000256" key="32">
    <source>
        <dbReference type="SAM" id="Phobius"/>
    </source>
</evidence>
<reference evidence="34" key="1">
    <citation type="submission" date="2022-11" db="UniProtKB">
        <authorList>
            <consortium name="WormBaseParasite"/>
        </authorList>
    </citation>
    <scope>IDENTIFICATION</scope>
</reference>
<comment type="similarity">
    <text evidence="10 29">Belongs to the membrane-bound acyltransferase family. Sterol o-acyltransferase subfamily.</text>
</comment>
<comment type="catalytic activity">
    <reaction evidence="27">
        <text>1-(9Z-octadecenoyl)-glycerol + (9Z)-octadecenoyl-CoA = 1,2-di-(9Z-octadecenoyl)-glycerol + CoA</text>
        <dbReference type="Rhea" id="RHEA:37915"/>
        <dbReference type="ChEBI" id="CHEBI:52323"/>
        <dbReference type="ChEBI" id="CHEBI:57287"/>
        <dbReference type="ChEBI" id="CHEBI:57387"/>
        <dbReference type="ChEBI" id="CHEBI:75342"/>
    </reaction>
    <physiologicalReaction direction="left-to-right" evidence="27">
        <dbReference type="Rhea" id="RHEA:37916"/>
    </physiologicalReaction>
</comment>
<sequence length="478" mass="55418">MGTESDRADNQHHSPSKRAGSIRKRLPSSTSSPRQPQASPPKSPPVDIGVKTPNQYPPDRPIHQAQDSLFSSSSGWTNYRGFLNLSILLLVVSNGRVALENIIKYGILISPFEWLSYALHDPWRWPNFTMVVLSNIFVFVTFFFERKLESGTFSNRFAAWFYSILFTLHLGAPVVVTLHVQGNPFFAAGMMSLYVVEFLKLFSYAHVNYWCRCARIAAAENQTKSPVNLATKKDDRYTYPNNLTLSNLYYFMFAPTLCYELKFPRSPGIRKTFVIKRLCELVGLSFVVGALSQQWIVPLLKNSMQPFSDMNLGHCIERVLKLAIPNHLIWLLFFYVVFHSALNLIAEILRFADREFYRDFWNAETISYFWKTWNIPVHRWALRHIYKPMMRNKWSKLQASIAVFFVSAFFHEYLVSIPLSMFRLWAYYGMMMQVPLSILTDIMGGGRAGNIIVWLSLILVQPMAILMYVHDWYVLHYT</sequence>
<proteinExistence type="inferred from homology"/>
<feature type="transmembrane region" description="Helical" evidence="32">
    <location>
        <begin position="123"/>
        <end position="145"/>
    </location>
</feature>
<comment type="catalytic activity">
    <reaction evidence="20">
        <text>1-O-(9Z-octadecenyl)-glycerol + (9Z)-octadecenoyl-CoA = 1-O-(9Z-octadecyl)-3-(9Z-octadecenoyl)-glycerol + CoA</text>
        <dbReference type="Rhea" id="RHEA:55340"/>
        <dbReference type="ChEBI" id="CHEBI:34116"/>
        <dbReference type="ChEBI" id="CHEBI:57287"/>
        <dbReference type="ChEBI" id="CHEBI:57387"/>
        <dbReference type="ChEBI" id="CHEBI:197429"/>
    </reaction>
    <physiologicalReaction direction="left-to-right" evidence="20">
        <dbReference type="Rhea" id="RHEA:55341"/>
    </physiologicalReaction>
</comment>
<dbReference type="PIRSF" id="PIRSF000439">
    <property type="entry name" value="Oat_ACAT_DAG_ARE"/>
    <property type="match status" value="1"/>
</dbReference>
<feature type="transmembrane region" description="Helical" evidence="32">
    <location>
        <begin position="278"/>
        <end position="297"/>
    </location>
</feature>
<name>A0A914W462_9BILA</name>
<comment type="subunit">
    <text evidence="17">Homodimer or homotetramer; both forms have similar enzymatic activities.</text>
</comment>
<dbReference type="GO" id="GO:0004144">
    <property type="term" value="F:diacylglycerol O-acyltransferase activity"/>
    <property type="evidence" value="ECO:0007669"/>
    <property type="project" value="UniProtKB-EC"/>
</dbReference>
<evidence type="ECO:0000256" key="12">
    <source>
        <dbReference type="ARBA" id="ARBA00022692"/>
    </source>
</evidence>
<evidence type="ECO:0000256" key="13">
    <source>
        <dbReference type="ARBA" id="ARBA00022824"/>
    </source>
</evidence>
<feature type="transmembrane region" description="Helical" evidence="32">
    <location>
        <begin position="82"/>
        <end position="103"/>
    </location>
</feature>
<evidence type="ECO:0000256" key="19">
    <source>
        <dbReference type="ARBA" id="ARBA00047609"/>
    </source>
</evidence>
<keyword evidence="15 29" id="KW-0472">Membrane</keyword>
<comment type="catalytic activity">
    <reaction evidence="7">
        <text>all-trans-retinol + hexadecanoyl-CoA = all-trans-retinyl hexadecanoate + CoA</text>
        <dbReference type="Rhea" id="RHEA:38175"/>
        <dbReference type="ChEBI" id="CHEBI:17336"/>
        <dbReference type="ChEBI" id="CHEBI:17616"/>
        <dbReference type="ChEBI" id="CHEBI:57287"/>
        <dbReference type="ChEBI" id="CHEBI:57379"/>
    </reaction>
    <physiologicalReaction direction="left-to-right" evidence="7">
        <dbReference type="Rhea" id="RHEA:38176"/>
    </physiologicalReaction>
</comment>
<evidence type="ECO:0000313" key="34">
    <source>
        <dbReference type="WBParaSite" id="PSAMB.scaffold3008size20061.g19944.t1"/>
    </source>
</evidence>
<comment type="catalytic activity">
    <reaction evidence="23">
        <text>1-octadecanoyl-2-(5Z,8Z,11Z,14Z-eicosatetraenoyl)-sn-glycerol + (9Z)-octadecenoyl-CoA = 1-octadecanoyl-2-(5Z,8Z,11Z,14Z)-eicosatetraenoyl-3-(9Z)-octadecenoyl-sn-glycerol + CoA</text>
        <dbReference type="Rhea" id="RHEA:38307"/>
        <dbReference type="ChEBI" id="CHEBI:57287"/>
        <dbReference type="ChEBI" id="CHEBI:57387"/>
        <dbReference type="ChEBI" id="CHEBI:75728"/>
        <dbReference type="ChEBI" id="CHEBI:75729"/>
    </reaction>
    <physiologicalReaction direction="left-to-right" evidence="23">
        <dbReference type="Rhea" id="RHEA:38308"/>
    </physiologicalReaction>
</comment>
<evidence type="ECO:0000256" key="11">
    <source>
        <dbReference type="ARBA" id="ARBA00022679"/>
    </source>
</evidence>
<feature type="transmembrane region" description="Helical" evidence="32">
    <location>
        <begin position="451"/>
        <end position="469"/>
    </location>
</feature>
<evidence type="ECO:0000256" key="15">
    <source>
        <dbReference type="ARBA" id="ARBA00023136"/>
    </source>
</evidence>
<feature type="transmembrane region" description="Helical" evidence="32">
    <location>
        <begin position="328"/>
        <end position="349"/>
    </location>
</feature>
<dbReference type="GO" id="GO:0019432">
    <property type="term" value="P:triglyceride biosynthetic process"/>
    <property type="evidence" value="ECO:0007669"/>
    <property type="project" value="InterPro"/>
</dbReference>
<feature type="compositionally biased region" description="Polar residues" evidence="31">
    <location>
        <begin position="27"/>
        <end position="37"/>
    </location>
</feature>
<feature type="compositionally biased region" description="Basic and acidic residues" evidence="31">
    <location>
        <begin position="1"/>
        <end position="12"/>
    </location>
</feature>
<evidence type="ECO:0000256" key="24">
    <source>
        <dbReference type="ARBA" id="ARBA00048634"/>
    </source>
</evidence>
<comment type="pathway">
    <text evidence="9">Lipid metabolism; glycerolipid metabolism.</text>
</comment>
<keyword evidence="13 29" id="KW-0256">Endoplasmic reticulum</keyword>
<comment type="catalytic activity">
    <reaction evidence="25">
        <text>1,2-di-(9Z-octadecenoyl)-glycerol + (9Z)-octadecenoate + H(+) = 1,2,3-tri-(9Z-octadecenoyl)-glycerol + H2O</text>
        <dbReference type="Rhea" id="RHEA:38379"/>
        <dbReference type="ChEBI" id="CHEBI:15377"/>
        <dbReference type="ChEBI" id="CHEBI:15378"/>
        <dbReference type="ChEBI" id="CHEBI:30823"/>
        <dbReference type="ChEBI" id="CHEBI:52323"/>
        <dbReference type="ChEBI" id="CHEBI:53753"/>
    </reaction>
    <physiologicalReaction direction="left-to-right" evidence="25">
        <dbReference type="Rhea" id="RHEA:38380"/>
    </physiologicalReaction>
</comment>
<keyword evidence="16 29" id="KW-0012">Acyltransferase</keyword>
<evidence type="ECO:0000256" key="2">
    <source>
        <dbReference type="ARBA" id="ARBA00000633"/>
    </source>
</evidence>
<evidence type="ECO:0000256" key="6">
    <source>
        <dbReference type="ARBA" id="ARBA00001349"/>
    </source>
</evidence>
<evidence type="ECO:0000256" key="14">
    <source>
        <dbReference type="ARBA" id="ARBA00022989"/>
    </source>
</evidence>
<evidence type="ECO:0000256" key="8">
    <source>
        <dbReference type="ARBA" id="ARBA00004477"/>
    </source>
</evidence>
<evidence type="ECO:0000256" key="25">
    <source>
        <dbReference type="ARBA" id="ARBA00048728"/>
    </source>
</evidence>
<comment type="catalytic activity">
    <reaction evidence="5">
        <text>2-(9Z-octadecenoyl)-glycerol + hexadecanoyl-CoA = 1-hexadecanoyl-2-(9Z-octadecenoyl)-sn-glycerol + CoA</text>
        <dbReference type="Rhea" id="RHEA:38071"/>
        <dbReference type="ChEBI" id="CHEBI:57287"/>
        <dbReference type="ChEBI" id="CHEBI:57379"/>
        <dbReference type="ChEBI" id="CHEBI:73990"/>
        <dbReference type="ChEBI" id="CHEBI:75466"/>
    </reaction>
    <physiologicalReaction direction="left-to-right" evidence="5">
        <dbReference type="Rhea" id="RHEA:38072"/>
    </physiologicalReaction>
</comment>
<comment type="catalytic activity">
    <reaction evidence="28">
        <text>1,3-di-(9Z-octadecenoyl)-glycerol + (9Z)-octadecenoyl-CoA = 1,2,3-tri-(9Z-octadecenoyl)-glycerol + CoA</text>
        <dbReference type="Rhea" id="RHEA:38435"/>
        <dbReference type="ChEBI" id="CHEBI:53753"/>
        <dbReference type="ChEBI" id="CHEBI:57287"/>
        <dbReference type="ChEBI" id="CHEBI:57387"/>
        <dbReference type="ChEBI" id="CHEBI:75735"/>
    </reaction>
    <physiologicalReaction direction="left-to-right" evidence="28">
        <dbReference type="Rhea" id="RHEA:38436"/>
    </physiologicalReaction>
</comment>
<evidence type="ECO:0000256" key="18">
    <source>
        <dbReference type="ARBA" id="ARBA00047367"/>
    </source>
</evidence>
<evidence type="ECO:0000256" key="26">
    <source>
        <dbReference type="ARBA" id="ARBA00048907"/>
    </source>
</evidence>
<dbReference type="InterPro" id="IPR014371">
    <property type="entry name" value="Oat_ACAT_DAG_ARE"/>
</dbReference>
<keyword evidence="11 29" id="KW-0808">Transferase</keyword>
<feature type="active site" evidence="30">
    <location>
        <position position="411"/>
    </location>
</feature>
<comment type="catalytic activity">
    <reaction evidence="22">
        <text>2-(9Z-octadecenoyl)-glycerol + (9Z)-octadecenoyl-CoA = 1,2-di-(9Z-octadecenoyl)-sn-glycerol + CoA</text>
        <dbReference type="Rhea" id="RHEA:37911"/>
        <dbReference type="ChEBI" id="CHEBI:52333"/>
        <dbReference type="ChEBI" id="CHEBI:57287"/>
        <dbReference type="ChEBI" id="CHEBI:57387"/>
        <dbReference type="ChEBI" id="CHEBI:73990"/>
    </reaction>
    <physiologicalReaction direction="left-to-right" evidence="22">
        <dbReference type="Rhea" id="RHEA:37912"/>
    </physiologicalReaction>
</comment>
<evidence type="ECO:0000256" key="16">
    <source>
        <dbReference type="ARBA" id="ARBA00023315"/>
    </source>
</evidence>
<comment type="catalytic activity">
    <reaction evidence="3">
        <text>13-cis-retinol + hexadecanoyl-CoA = 13-cis-retinyl hexadecanoate + CoA</text>
        <dbReference type="Rhea" id="RHEA:55296"/>
        <dbReference type="ChEBI" id="CHEBI:45479"/>
        <dbReference type="ChEBI" id="CHEBI:57287"/>
        <dbReference type="ChEBI" id="CHEBI:57379"/>
        <dbReference type="ChEBI" id="CHEBI:138722"/>
    </reaction>
    <physiologicalReaction direction="left-to-right" evidence="3">
        <dbReference type="Rhea" id="RHEA:55297"/>
    </physiologicalReaction>
</comment>
<dbReference type="GO" id="GO:0005789">
    <property type="term" value="C:endoplasmic reticulum membrane"/>
    <property type="evidence" value="ECO:0007669"/>
    <property type="project" value="UniProtKB-SubCell"/>
</dbReference>
<evidence type="ECO:0000256" key="29">
    <source>
        <dbReference type="PIRNR" id="PIRNR000439"/>
    </source>
</evidence>
<protein>
    <recommendedName>
        <fullName evidence="29">O-acyltransferase</fullName>
    </recommendedName>
</protein>
<evidence type="ECO:0000256" key="22">
    <source>
        <dbReference type="ARBA" id="ARBA00048135"/>
    </source>
</evidence>
<evidence type="ECO:0000256" key="4">
    <source>
        <dbReference type="ARBA" id="ARBA00001118"/>
    </source>
</evidence>
<dbReference type="AlphaFoldDB" id="A0A914W462"/>
<feature type="transmembrane region" description="Helical" evidence="32">
    <location>
        <begin position="184"/>
        <end position="202"/>
    </location>
</feature>
<comment type="catalytic activity">
    <reaction evidence="24">
        <text>an acyl-CoA + a 1,2-diacyl-sn-glycerol = a triacyl-sn-glycerol + CoA</text>
        <dbReference type="Rhea" id="RHEA:10868"/>
        <dbReference type="ChEBI" id="CHEBI:17815"/>
        <dbReference type="ChEBI" id="CHEBI:57287"/>
        <dbReference type="ChEBI" id="CHEBI:58342"/>
        <dbReference type="ChEBI" id="CHEBI:64615"/>
        <dbReference type="EC" id="2.3.1.20"/>
    </reaction>
    <physiologicalReaction direction="left-to-right" evidence="24">
        <dbReference type="Rhea" id="RHEA:10869"/>
    </physiologicalReaction>
</comment>
<evidence type="ECO:0000256" key="1">
    <source>
        <dbReference type="ARBA" id="ARBA00000174"/>
    </source>
</evidence>
<evidence type="ECO:0000256" key="20">
    <source>
        <dbReference type="ARBA" id="ARBA00047807"/>
    </source>
</evidence>
<comment type="catalytic activity">
    <reaction evidence="21">
        <text>2,3-di-(9Z)-octadecenoyl-sn-glycerol + (9Z)-octadecenoyl-CoA = 1,2,3-tri-(9Z-octadecenoyl)-glycerol + CoA</text>
        <dbReference type="Rhea" id="RHEA:38439"/>
        <dbReference type="ChEBI" id="CHEBI:53753"/>
        <dbReference type="ChEBI" id="CHEBI:57287"/>
        <dbReference type="ChEBI" id="CHEBI:57387"/>
        <dbReference type="ChEBI" id="CHEBI:75824"/>
    </reaction>
    <physiologicalReaction direction="left-to-right" evidence="21">
        <dbReference type="Rhea" id="RHEA:38440"/>
    </physiologicalReaction>
</comment>